<accession>A0AAD5XD15</accession>
<feature type="repeat" description="RCC1" evidence="4">
    <location>
        <begin position="312"/>
        <end position="365"/>
    </location>
</feature>
<dbReference type="PANTHER" id="PTHR45622:SF70">
    <property type="entry name" value="SECRETION-REGULATING GUANINE NUCLEOTIDE EXCHANGE FACTOR"/>
    <property type="match status" value="1"/>
</dbReference>
<dbReference type="InterPro" id="IPR058923">
    <property type="entry name" value="RCC1-like_dom"/>
</dbReference>
<feature type="repeat" description="RCC1" evidence="4">
    <location>
        <begin position="147"/>
        <end position="207"/>
    </location>
</feature>
<evidence type="ECO:0000313" key="8">
    <source>
        <dbReference type="Proteomes" id="UP001211907"/>
    </source>
</evidence>
<feature type="domain" description="HECT" evidence="6">
    <location>
        <begin position="875"/>
        <end position="1157"/>
    </location>
</feature>
<dbReference type="PRINTS" id="PR00633">
    <property type="entry name" value="RCCNDNSATION"/>
</dbReference>
<dbReference type="Gene3D" id="3.30.2410.10">
    <property type="entry name" value="Hect, E3 ligase catalytic domain"/>
    <property type="match status" value="2"/>
</dbReference>
<dbReference type="GO" id="GO:0006511">
    <property type="term" value="P:ubiquitin-dependent protein catabolic process"/>
    <property type="evidence" value="ECO:0007669"/>
    <property type="project" value="TreeGrafter"/>
</dbReference>
<feature type="repeat" description="RCC1" evidence="4">
    <location>
        <begin position="208"/>
        <end position="261"/>
    </location>
</feature>
<feature type="repeat" description="RCC1" evidence="4">
    <location>
        <begin position="262"/>
        <end position="311"/>
    </location>
</feature>
<feature type="region of interest" description="Disordered" evidence="5">
    <location>
        <begin position="1189"/>
        <end position="1237"/>
    </location>
</feature>
<name>A0AAD5XD15_9FUNG</name>
<feature type="domain" description="HECT" evidence="6">
    <location>
        <begin position="1482"/>
        <end position="1525"/>
    </location>
</feature>
<feature type="compositionally biased region" description="Acidic residues" evidence="5">
    <location>
        <begin position="1404"/>
        <end position="1415"/>
    </location>
</feature>
<dbReference type="GO" id="GO:0005737">
    <property type="term" value="C:cytoplasm"/>
    <property type="evidence" value="ECO:0007669"/>
    <property type="project" value="TreeGrafter"/>
</dbReference>
<feature type="region of interest" description="Disordered" evidence="5">
    <location>
        <begin position="1291"/>
        <end position="1317"/>
    </location>
</feature>
<dbReference type="Gene3D" id="2.130.10.30">
    <property type="entry name" value="Regulator of chromosome condensation 1/beta-lactamase-inhibitor protein II"/>
    <property type="match status" value="2"/>
</dbReference>
<proteinExistence type="predicted"/>
<dbReference type="Gene3D" id="3.90.1750.10">
    <property type="entry name" value="Hect, E3 ligase catalytic domains"/>
    <property type="match status" value="1"/>
</dbReference>
<evidence type="ECO:0000313" key="7">
    <source>
        <dbReference type="EMBL" id="KAJ3095597.1"/>
    </source>
</evidence>
<feature type="repeat" description="RCC1" evidence="4">
    <location>
        <begin position="97"/>
        <end position="146"/>
    </location>
</feature>
<dbReference type="EMBL" id="JADGJH010002687">
    <property type="protein sequence ID" value="KAJ3095597.1"/>
    <property type="molecule type" value="Genomic_DNA"/>
</dbReference>
<feature type="region of interest" description="Disordered" evidence="5">
    <location>
        <begin position="1370"/>
        <end position="1418"/>
    </location>
</feature>
<dbReference type="InterPro" id="IPR035983">
    <property type="entry name" value="Hect_E3_ubiquitin_ligase"/>
</dbReference>
<feature type="active site" description="Glycyl thioester intermediate" evidence="3">
    <location>
        <position position="1493"/>
    </location>
</feature>
<dbReference type="InterPro" id="IPR009091">
    <property type="entry name" value="RCC1/BLIP-II"/>
</dbReference>
<evidence type="ECO:0000256" key="2">
    <source>
        <dbReference type="ARBA" id="ARBA00022786"/>
    </source>
</evidence>
<dbReference type="SUPFAM" id="SSF50985">
    <property type="entry name" value="RCC1/BLIP-II"/>
    <property type="match status" value="1"/>
</dbReference>
<dbReference type="Proteomes" id="UP001211907">
    <property type="component" value="Unassembled WGS sequence"/>
</dbReference>
<evidence type="ECO:0000256" key="3">
    <source>
        <dbReference type="PROSITE-ProRule" id="PRU00104"/>
    </source>
</evidence>
<feature type="compositionally biased region" description="Low complexity" evidence="5">
    <location>
        <begin position="1201"/>
        <end position="1237"/>
    </location>
</feature>
<protein>
    <recommendedName>
        <fullName evidence="6">HECT domain-containing protein</fullName>
    </recommendedName>
</protein>
<feature type="repeat" description="RCC1" evidence="4">
    <location>
        <begin position="376"/>
        <end position="430"/>
    </location>
</feature>
<dbReference type="InterPro" id="IPR000408">
    <property type="entry name" value="Reg_chr_condens"/>
</dbReference>
<dbReference type="InterPro" id="IPR000569">
    <property type="entry name" value="HECT_dom"/>
</dbReference>
<evidence type="ECO:0000256" key="5">
    <source>
        <dbReference type="SAM" id="MobiDB-lite"/>
    </source>
</evidence>
<evidence type="ECO:0000256" key="4">
    <source>
        <dbReference type="PROSITE-ProRule" id="PRU00235"/>
    </source>
</evidence>
<dbReference type="Gene3D" id="3.30.2160.10">
    <property type="entry name" value="Hect, E3 ligase catalytic domain"/>
    <property type="match status" value="1"/>
</dbReference>
<organism evidence="7 8">
    <name type="scientific">Physocladia obscura</name>
    <dbReference type="NCBI Taxonomy" id="109957"/>
    <lineage>
        <taxon>Eukaryota</taxon>
        <taxon>Fungi</taxon>
        <taxon>Fungi incertae sedis</taxon>
        <taxon>Chytridiomycota</taxon>
        <taxon>Chytridiomycota incertae sedis</taxon>
        <taxon>Chytridiomycetes</taxon>
        <taxon>Chytridiales</taxon>
        <taxon>Chytriomycetaceae</taxon>
        <taxon>Physocladia</taxon>
    </lineage>
</organism>
<keyword evidence="8" id="KW-1185">Reference proteome</keyword>
<sequence length="1525" mass="168643">MLTDAHRDPAYAGSGSVFPLPLTASMTDAVQNSTFDIDYQTHISTEESKPDFTFPNKTEIIVNLHEHDATWLTSACGSDIYAVSFGVSHGCAVVSDGSLFTWGDNNNGQLGHSKNPKLPSRVDALDVFNIKSVSCGERFTVVLTTCGKVLSFGSNYRNSLGHSFDCSRVQKPKFVKFNQSSHINDIPNPKISMVASGLRHTLLLSEDGCVWGFGDNSVGQLALESNERLASSGAALIAELFGLPICKIACGNNFSMALTSSGNVYSWGSNESGQLGLGTKTSLHSPTLIKTLSGIVNISLGASHCAAIDFNGNCFLWGDGSFGQIAFVGVSSAIPIPLKTMDGCDFGATKSVFCGRNYTFVIAEKFAGDGTDRKDVKVYSFGSNEYGQLASGDLVNRNSPSLVNFPICLEIEKYHTIFCGLGDQVLLISDNRDVFKSISRANDGLSLTEVKLLVSSIEKDGSNVSGEILLSKLQKTWFSLSRLNGCFVTTDGAKIGDLNIGISLSDAKAALKLMFKMKNQKWAPPIHKILSDVFPSHNIRPSASVLLNSSPEALRGILILFENQLLVKDKENLLGIDRLVTIINGLTDEQKFVLEKWWIVNPSLRENFRTAVSILNKALTLYTQKRLEAPTVNTLNVLKWLWTINNRPYDDKDPLQFRYSEKTSWNEPSSVPSSDVSQSLAHIPHLTPGAHPTMTDIANFATSMFTQHMEAAFKSAPEITLGDRPSPKTLIPHSEFVNEVLSKRVDFKNDFLQLCANTRPSFMFGPSVQNPENTNIFAFCKFSFSFTLGARTLLLALDSQRQQMESQTFSLIRHLRSSSPIVNNGREPINNSDGSLAERTRIRHSPPRPETIFNLIALRRNHLLHDTFKAISKMNVQDLKKPLKVKFEHEIGVDGGGVSREFMNLFFQALLKHSDMFEDAETGVSQYIWFNPLSTRSVKAFRTAGRILGIALFNGYITYVPFPLVLFKRLLGWPATLDDLAALKPSIAKWLKTMEEHENPETFEDLFDGFEFSVTVRARKVDDKSVDVEPYKTIGLPGKYSKQAVTFENRHEYVKAMIQWHTGGNVEAMLTEFRKGFLECCGGPVLDQLLPEQLEVLIKGKDLRQANFRDLETVAVYKEPYHKNHPVILRFWSVFHALPVEFKHKFLKFMTGSDSIPPIRGLKEIRIEIQPSGLSTKSPTAENLTVSSVTQEQETEGQQRSQELFQSTQLSQSTQISQSTDQLLPAEQQPQQRSSASSSRFAALASLFLPSSGSHAIAEATPAVIPNPSNAEGRSMISSFLDSLFGMRARSSSNQPVADQPAGGPSGVNDISDSDGEQNFEHLENHQEQLFDAAFASFVGESSPEFDDNDDDDDLPHFEDFEHITQPAAVVGSSSDSTAIAVESQQENWSSSELTRGVKRARDEDDQNEDDEDIDGWNQADMDVVVSEQYPTAKTEPVSKKIRNGKSPVGLSEEAKDLLDNNWKLSVPIDVSLNEIGADYSNDEQRLPVAHTCTFVLDLPPYRTVEMLLNRLIYAVENSGEFHLV</sequence>
<keyword evidence="2 3" id="KW-0833">Ubl conjugation pathway</keyword>
<feature type="compositionally biased region" description="Polar residues" evidence="5">
    <location>
        <begin position="1189"/>
        <end position="1200"/>
    </location>
</feature>
<comment type="caution">
    <text evidence="7">The sequence shown here is derived from an EMBL/GenBank/DDBJ whole genome shotgun (WGS) entry which is preliminary data.</text>
</comment>
<gene>
    <name evidence="7" type="ORF">HK100_005775</name>
</gene>
<dbReference type="GO" id="GO:0061630">
    <property type="term" value="F:ubiquitin protein ligase activity"/>
    <property type="evidence" value="ECO:0007669"/>
    <property type="project" value="TreeGrafter"/>
</dbReference>
<dbReference type="PROSITE" id="PS50237">
    <property type="entry name" value="HECT"/>
    <property type="match status" value="2"/>
</dbReference>
<evidence type="ECO:0000259" key="6">
    <source>
        <dbReference type="PROSITE" id="PS50237"/>
    </source>
</evidence>
<reference evidence="7" key="1">
    <citation type="submission" date="2020-05" db="EMBL/GenBank/DDBJ databases">
        <title>Phylogenomic resolution of chytrid fungi.</title>
        <authorList>
            <person name="Stajich J.E."/>
            <person name="Amses K."/>
            <person name="Simmons R."/>
            <person name="Seto K."/>
            <person name="Myers J."/>
            <person name="Bonds A."/>
            <person name="Quandt C.A."/>
            <person name="Barry K."/>
            <person name="Liu P."/>
            <person name="Grigoriev I."/>
            <person name="Longcore J.E."/>
            <person name="James T.Y."/>
        </authorList>
    </citation>
    <scope>NUCLEOTIDE SEQUENCE</scope>
    <source>
        <strain evidence="7">JEL0513</strain>
    </source>
</reference>
<dbReference type="Pfam" id="PF00632">
    <property type="entry name" value="HECT"/>
    <property type="match status" value="2"/>
</dbReference>
<feature type="compositionally biased region" description="Polar residues" evidence="5">
    <location>
        <begin position="1372"/>
        <end position="1394"/>
    </location>
</feature>
<dbReference type="PROSITE" id="PS50012">
    <property type="entry name" value="RCC1_3"/>
    <property type="match status" value="6"/>
</dbReference>
<dbReference type="Pfam" id="PF25390">
    <property type="entry name" value="WD40_RLD"/>
    <property type="match status" value="1"/>
</dbReference>
<dbReference type="SUPFAM" id="SSF56204">
    <property type="entry name" value="Hect, E3 ligase catalytic domain"/>
    <property type="match status" value="2"/>
</dbReference>
<dbReference type="PANTHER" id="PTHR45622">
    <property type="entry name" value="UBIQUITIN-PROTEIN LIGASE E3A-RELATED"/>
    <property type="match status" value="1"/>
</dbReference>
<dbReference type="SMART" id="SM00119">
    <property type="entry name" value="HECTc"/>
    <property type="match status" value="1"/>
</dbReference>
<comment type="caution">
    <text evidence="3">Lacks conserved residue(s) required for the propagation of feature annotation.</text>
</comment>
<keyword evidence="1" id="KW-0677">Repeat</keyword>
<dbReference type="GO" id="GO:0016567">
    <property type="term" value="P:protein ubiquitination"/>
    <property type="evidence" value="ECO:0007669"/>
    <property type="project" value="TreeGrafter"/>
</dbReference>
<dbReference type="InterPro" id="IPR051709">
    <property type="entry name" value="Ub-ligase/GTPase-reg"/>
</dbReference>
<evidence type="ECO:0000256" key="1">
    <source>
        <dbReference type="ARBA" id="ARBA00022737"/>
    </source>
</evidence>
<dbReference type="PROSITE" id="PS00626">
    <property type="entry name" value="RCC1_2"/>
    <property type="match status" value="1"/>
</dbReference>